<dbReference type="PROSITE" id="PS51077">
    <property type="entry name" value="HTH_ICLR"/>
    <property type="match status" value="1"/>
</dbReference>
<proteinExistence type="predicted"/>
<dbReference type="SUPFAM" id="SSF55781">
    <property type="entry name" value="GAF domain-like"/>
    <property type="match status" value="1"/>
</dbReference>
<dbReference type="InterPro" id="IPR014757">
    <property type="entry name" value="Tscrpt_reg_IclR_C"/>
</dbReference>
<feature type="domain" description="IclR-ED" evidence="5">
    <location>
        <begin position="38"/>
        <end position="199"/>
    </location>
</feature>
<dbReference type="RefSeq" id="WP_153185443.1">
    <property type="nucleotide sequence ID" value="NZ_PEMH01000368.1"/>
</dbReference>
<evidence type="ECO:0000256" key="3">
    <source>
        <dbReference type="ARBA" id="ARBA00023163"/>
    </source>
</evidence>
<dbReference type="PROSITE" id="PS51078">
    <property type="entry name" value="ICLR_ED"/>
    <property type="match status" value="1"/>
</dbReference>
<dbReference type="GO" id="GO:0045892">
    <property type="term" value="P:negative regulation of DNA-templated transcription"/>
    <property type="evidence" value="ECO:0007669"/>
    <property type="project" value="TreeGrafter"/>
</dbReference>
<feature type="non-terminal residue" evidence="6">
    <location>
        <position position="199"/>
    </location>
</feature>
<gene>
    <name evidence="6" type="ORF">CSW29_10965</name>
</gene>
<keyword evidence="2" id="KW-0238">DNA-binding</keyword>
<evidence type="ECO:0000259" key="5">
    <source>
        <dbReference type="PROSITE" id="PS51078"/>
    </source>
</evidence>
<dbReference type="GO" id="GO:0003700">
    <property type="term" value="F:DNA-binding transcription factor activity"/>
    <property type="evidence" value="ECO:0007669"/>
    <property type="project" value="TreeGrafter"/>
</dbReference>
<dbReference type="InterPro" id="IPR036388">
    <property type="entry name" value="WH-like_DNA-bd_sf"/>
</dbReference>
<protein>
    <submittedName>
        <fullName evidence="6">Acetyl-CoA synthetase</fullName>
    </submittedName>
</protein>
<evidence type="ECO:0000256" key="2">
    <source>
        <dbReference type="ARBA" id="ARBA00023125"/>
    </source>
</evidence>
<name>A0A430UEQ8_THESC</name>
<feature type="domain" description="HTH iclR-type" evidence="4">
    <location>
        <begin position="7"/>
        <end position="67"/>
    </location>
</feature>
<dbReference type="Pfam" id="PF09339">
    <property type="entry name" value="HTH_IclR"/>
    <property type="match status" value="1"/>
</dbReference>
<dbReference type="Gene3D" id="3.30.450.40">
    <property type="match status" value="1"/>
</dbReference>
<dbReference type="GO" id="GO:0003677">
    <property type="term" value="F:DNA binding"/>
    <property type="evidence" value="ECO:0007669"/>
    <property type="project" value="UniProtKB-KW"/>
</dbReference>
<dbReference type="InterPro" id="IPR036390">
    <property type="entry name" value="WH_DNA-bd_sf"/>
</dbReference>
<evidence type="ECO:0000313" key="6">
    <source>
        <dbReference type="EMBL" id="RTH97844.1"/>
    </source>
</evidence>
<dbReference type="EMBL" id="PEMH01000368">
    <property type="protein sequence ID" value="RTH97844.1"/>
    <property type="molecule type" value="Genomic_DNA"/>
</dbReference>
<evidence type="ECO:0000256" key="1">
    <source>
        <dbReference type="ARBA" id="ARBA00023015"/>
    </source>
</evidence>
<sequence>MARKRSLSTVQAALRILAYLAEHPEGVEVKEVARLLGKSLSTAYALLNSLAEEGFAVKTERGYRLGQAKPLRLETTPLEEALEELYLRTRERCYLALLTPEGIRLKTRGRQGQPHPLGDTLPEEVHALALGKVFLAYGALSLPPLVPRTPYTLTDPLALEAELTRVRESGLAAEMEEYAPGLSALAAPLFGPGGEFLGA</sequence>
<keyword evidence="3" id="KW-0804">Transcription</keyword>
<dbReference type="SUPFAM" id="SSF46785">
    <property type="entry name" value="Winged helix' DNA-binding domain"/>
    <property type="match status" value="1"/>
</dbReference>
<evidence type="ECO:0000313" key="7">
    <source>
        <dbReference type="Proteomes" id="UP000288347"/>
    </source>
</evidence>
<dbReference type="Pfam" id="PF01614">
    <property type="entry name" value="IclR_C"/>
    <property type="match status" value="1"/>
</dbReference>
<dbReference type="InterPro" id="IPR005471">
    <property type="entry name" value="Tscrpt_reg_IclR_N"/>
</dbReference>
<dbReference type="PANTHER" id="PTHR30136">
    <property type="entry name" value="HELIX-TURN-HELIX TRANSCRIPTIONAL REGULATOR, ICLR FAMILY"/>
    <property type="match status" value="1"/>
</dbReference>
<dbReference type="AlphaFoldDB" id="A0A430UEQ8"/>
<dbReference type="InterPro" id="IPR050707">
    <property type="entry name" value="HTH_MetabolicPath_Reg"/>
</dbReference>
<comment type="caution">
    <text evidence="6">The sequence shown here is derived from an EMBL/GenBank/DDBJ whole genome shotgun (WGS) entry which is preliminary data.</text>
</comment>
<evidence type="ECO:0000259" key="4">
    <source>
        <dbReference type="PROSITE" id="PS51077"/>
    </source>
</evidence>
<organism evidence="6 7">
    <name type="scientific">Thermus scotoductus</name>
    <dbReference type="NCBI Taxonomy" id="37636"/>
    <lineage>
        <taxon>Bacteria</taxon>
        <taxon>Thermotogati</taxon>
        <taxon>Deinococcota</taxon>
        <taxon>Deinococci</taxon>
        <taxon>Thermales</taxon>
        <taxon>Thermaceae</taxon>
        <taxon>Thermus</taxon>
    </lineage>
</organism>
<dbReference type="Proteomes" id="UP000288347">
    <property type="component" value="Unassembled WGS sequence"/>
</dbReference>
<reference evidence="6 7" key="1">
    <citation type="journal article" date="2019" name="Extremophiles">
        <title>Biogeography of thermophiles and predominance of Thermus scotoductus in domestic water heaters.</title>
        <authorList>
            <person name="Wilpiszeski R.L."/>
            <person name="Zhang Z."/>
            <person name="House C.H."/>
        </authorList>
    </citation>
    <scope>NUCLEOTIDE SEQUENCE [LARGE SCALE GENOMIC DNA]</scope>
    <source>
        <strain evidence="6 7">16_S16</strain>
    </source>
</reference>
<dbReference type="InterPro" id="IPR029016">
    <property type="entry name" value="GAF-like_dom_sf"/>
</dbReference>
<keyword evidence="1" id="KW-0805">Transcription regulation</keyword>
<dbReference type="PANTHER" id="PTHR30136:SF8">
    <property type="entry name" value="TRANSCRIPTIONAL REGULATORY PROTEIN"/>
    <property type="match status" value="1"/>
</dbReference>
<accession>A0A430UEQ8</accession>
<dbReference type="Gene3D" id="1.10.10.10">
    <property type="entry name" value="Winged helix-like DNA-binding domain superfamily/Winged helix DNA-binding domain"/>
    <property type="match status" value="1"/>
</dbReference>